<dbReference type="EMBL" id="AJWZ01011204">
    <property type="protein sequence ID" value="EKC46119.1"/>
    <property type="molecule type" value="Genomic_DNA"/>
</dbReference>
<evidence type="ECO:0000313" key="2">
    <source>
        <dbReference type="EMBL" id="EKC46119.1"/>
    </source>
</evidence>
<accession>K1RRF6</accession>
<protein>
    <submittedName>
        <fullName evidence="2">Ribosome biogenesis GTPase YqeH</fullName>
    </submittedName>
</protein>
<reference evidence="2" key="1">
    <citation type="journal article" date="2013" name="Environ. Microbiol.">
        <title>Microbiota from the distal guts of lean and obese adolescents exhibit partial functional redundancy besides clear differences in community structure.</title>
        <authorList>
            <person name="Ferrer M."/>
            <person name="Ruiz A."/>
            <person name="Lanza F."/>
            <person name="Haange S.B."/>
            <person name="Oberbach A."/>
            <person name="Till H."/>
            <person name="Bargiela R."/>
            <person name="Campoy C."/>
            <person name="Segura M.T."/>
            <person name="Richter M."/>
            <person name="von Bergen M."/>
            <person name="Seifert J."/>
            <person name="Suarez A."/>
        </authorList>
    </citation>
    <scope>NUCLEOTIDE SEQUENCE</scope>
</reference>
<gene>
    <name evidence="2" type="ORF">OBE_16429</name>
</gene>
<dbReference type="PANTHER" id="PTHR46434">
    <property type="entry name" value="GENETIC INTERACTOR OF PROHIBITINS 3, MITOCHONDRIAL"/>
    <property type="match status" value="1"/>
</dbReference>
<dbReference type="CDD" id="cd01855">
    <property type="entry name" value="YqeH"/>
    <property type="match status" value="1"/>
</dbReference>
<name>K1RRF6_9ZZZZ</name>
<dbReference type="GO" id="GO:0005525">
    <property type="term" value="F:GTP binding"/>
    <property type="evidence" value="ECO:0007669"/>
    <property type="project" value="InterPro"/>
</dbReference>
<dbReference type="PANTHER" id="PTHR46434:SF1">
    <property type="entry name" value="GENETIC INTERACTOR OF PROHIBITINS 3, MITOCHONDRIAL"/>
    <property type="match status" value="1"/>
</dbReference>
<dbReference type="InterPro" id="IPR027417">
    <property type="entry name" value="P-loop_NTPase"/>
</dbReference>
<dbReference type="InterPro" id="IPR050896">
    <property type="entry name" value="Mito_lipid_metab_GTPase"/>
</dbReference>
<evidence type="ECO:0000259" key="1">
    <source>
        <dbReference type="Pfam" id="PF01926"/>
    </source>
</evidence>
<dbReference type="SUPFAM" id="SSF52540">
    <property type="entry name" value="P-loop containing nucleoside triphosphate hydrolases"/>
    <property type="match status" value="1"/>
</dbReference>
<proteinExistence type="predicted"/>
<organism evidence="2">
    <name type="scientific">human gut metagenome</name>
    <dbReference type="NCBI Taxonomy" id="408170"/>
    <lineage>
        <taxon>unclassified sequences</taxon>
        <taxon>metagenomes</taxon>
        <taxon>organismal metagenomes</taxon>
    </lineage>
</organism>
<sequence length="333" mass="38554">MNKKCLGCGVELQDENMLLDGYTVNLENDLCQRCFRLKNYGEYQATTKTNEEYQQILEAVGKTKDLVVYVTDVLNVEQDLYDIRKFLPNKILLVLNKRDVIPKSVKDEKLIQYFKDKYDFFNDIVVVSCEKNMNIDHLLNRIKFFQVTKQVYVVGHTNAGKSSLINKLIKNYSDSKQELTISPLPSTTLNLINIEINDYLTIIDTPGLIDEGSITNYVDNELLKIITPKKEIKTKTYQLRRGQSIIIGDLVRIDYVDGEKNSFTLYISNDIKTKRIISSRHDDLKNLAKRTYQLPFNQDIVIKGLGFIKVVNRGVVDIYLNQRVETFLRDNLI</sequence>
<comment type="caution">
    <text evidence="2">The sequence shown here is derived from an EMBL/GenBank/DDBJ whole genome shotgun (WGS) entry which is preliminary data.</text>
</comment>
<dbReference type="InterPro" id="IPR006073">
    <property type="entry name" value="GTP-bd"/>
</dbReference>
<dbReference type="Gene3D" id="3.40.50.300">
    <property type="entry name" value="P-loop containing nucleotide triphosphate hydrolases"/>
    <property type="match status" value="1"/>
</dbReference>
<dbReference type="AlphaFoldDB" id="K1RRF6"/>
<feature type="domain" description="G" evidence="1">
    <location>
        <begin position="150"/>
        <end position="223"/>
    </location>
</feature>
<dbReference type="Pfam" id="PF01926">
    <property type="entry name" value="MMR_HSR1"/>
    <property type="match status" value="1"/>
</dbReference>